<organism evidence="1 2">
    <name type="scientific">Zopfia rhizophila CBS 207.26</name>
    <dbReference type="NCBI Taxonomy" id="1314779"/>
    <lineage>
        <taxon>Eukaryota</taxon>
        <taxon>Fungi</taxon>
        <taxon>Dikarya</taxon>
        <taxon>Ascomycota</taxon>
        <taxon>Pezizomycotina</taxon>
        <taxon>Dothideomycetes</taxon>
        <taxon>Dothideomycetes incertae sedis</taxon>
        <taxon>Zopfiaceae</taxon>
        <taxon>Zopfia</taxon>
    </lineage>
</organism>
<keyword evidence="2" id="KW-1185">Reference proteome</keyword>
<evidence type="ECO:0000313" key="1">
    <source>
        <dbReference type="EMBL" id="KAF2181579.1"/>
    </source>
</evidence>
<accession>A0A6A6DTN6</accession>
<dbReference type="EMBL" id="ML994652">
    <property type="protein sequence ID" value="KAF2181579.1"/>
    <property type="molecule type" value="Genomic_DNA"/>
</dbReference>
<dbReference type="Proteomes" id="UP000800200">
    <property type="component" value="Unassembled WGS sequence"/>
</dbReference>
<reference evidence="1" key="1">
    <citation type="journal article" date="2020" name="Stud. Mycol.">
        <title>101 Dothideomycetes genomes: a test case for predicting lifestyles and emergence of pathogens.</title>
        <authorList>
            <person name="Haridas S."/>
            <person name="Albert R."/>
            <person name="Binder M."/>
            <person name="Bloem J."/>
            <person name="Labutti K."/>
            <person name="Salamov A."/>
            <person name="Andreopoulos B."/>
            <person name="Baker S."/>
            <person name="Barry K."/>
            <person name="Bills G."/>
            <person name="Bluhm B."/>
            <person name="Cannon C."/>
            <person name="Castanera R."/>
            <person name="Culley D."/>
            <person name="Daum C."/>
            <person name="Ezra D."/>
            <person name="Gonzalez J."/>
            <person name="Henrissat B."/>
            <person name="Kuo A."/>
            <person name="Liang C."/>
            <person name="Lipzen A."/>
            <person name="Lutzoni F."/>
            <person name="Magnuson J."/>
            <person name="Mondo S."/>
            <person name="Nolan M."/>
            <person name="Ohm R."/>
            <person name="Pangilinan J."/>
            <person name="Park H.-J."/>
            <person name="Ramirez L."/>
            <person name="Alfaro M."/>
            <person name="Sun H."/>
            <person name="Tritt A."/>
            <person name="Yoshinaga Y."/>
            <person name="Zwiers L.-H."/>
            <person name="Turgeon B."/>
            <person name="Goodwin S."/>
            <person name="Spatafora J."/>
            <person name="Crous P."/>
            <person name="Grigoriev I."/>
        </authorList>
    </citation>
    <scope>NUCLEOTIDE SEQUENCE</scope>
    <source>
        <strain evidence="1">CBS 207.26</strain>
    </source>
</reference>
<evidence type="ECO:0000313" key="2">
    <source>
        <dbReference type="Proteomes" id="UP000800200"/>
    </source>
</evidence>
<name>A0A6A6DTN6_9PEZI</name>
<dbReference type="AlphaFoldDB" id="A0A6A6DTN6"/>
<protein>
    <submittedName>
        <fullName evidence="1">Uncharacterized protein</fullName>
    </submittedName>
</protein>
<proteinExistence type="predicted"/>
<gene>
    <name evidence="1" type="ORF">K469DRAFT_713644</name>
</gene>
<sequence length="52" mass="5996">MQYHDWADDTKKVPKEDYAAFLARKQVLLKDAVLRRLVINAPRVGAPPVMLF</sequence>